<dbReference type="GO" id="GO:0005576">
    <property type="term" value="C:extracellular region"/>
    <property type="evidence" value="ECO:0007669"/>
    <property type="project" value="UniProtKB-SubCell"/>
</dbReference>
<protein>
    <submittedName>
        <fullName evidence="5">Peptidoglycan/xylan/chitin deacetylase (PgdA/CDA1 family)</fullName>
    </submittedName>
</protein>
<dbReference type="PANTHER" id="PTHR34216">
    <property type="match status" value="1"/>
</dbReference>
<dbReference type="InterPro" id="IPR051398">
    <property type="entry name" value="Polysacch_Deacetylase"/>
</dbReference>
<dbReference type="SUPFAM" id="SSF88713">
    <property type="entry name" value="Glycoside hydrolase/deacetylase"/>
    <property type="match status" value="1"/>
</dbReference>
<dbReference type="RefSeq" id="WP_145911020.1">
    <property type="nucleotide sequence ID" value="NZ_BAAAMZ010000005.1"/>
</dbReference>
<evidence type="ECO:0000256" key="2">
    <source>
        <dbReference type="ARBA" id="ARBA00022729"/>
    </source>
</evidence>
<accession>A0A561SDU3</accession>
<evidence type="ECO:0000256" key="1">
    <source>
        <dbReference type="ARBA" id="ARBA00004613"/>
    </source>
</evidence>
<feature type="domain" description="NodB homology" evidence="4">
    <location>
        <begin position="81"/>
        <end position="262"/>
    </location>
</feature>
<dbReference type="AlphaFoldDB" id="A0A561SDU3"/>
<evidence type="ECO:0000256" key="3">
    <source>
        <dbReference type="SAM" id="MobiDB-lite"/>
    </source>
</evidence>
<sequence length="262" mass="28752">MFVTLMYHLVDDRISHPMSVPQDRFERQITWLAASGARLLTADQADGLLDTPVPDSSSPDTPLPDTPLPDTLECGRGSSSDAVFVTFDDGYLNTVDTALPVLRHHGVPAMMAVCGSYLDAATMPAETPHASDVFARARDVQRWLDCGYDIAAHGYRHRKLTDLPEDDLRAEVGLDHAAITAAFGFAPRSFCYPFGSSNRAVRSVVGEYYRTAYSTDGGHWPGTGPRLTVRRLQVRPEWSVVDFANALAAARQACTRSLERQP</sequence>
<evidence type="ECO:0000313" key="5">
    <source>
        <dbReference type="EMBL" id="TWF73041.1"/>
    </source>
</evidence>
<comment type="caution">
    <text evidence="5">The sequence shown here is derived from an EMBL/GenBank/DDBJ whole genome shotgun (WGS) entry which is preliminary data.</text>
</comment>
<proteinExistence type="predicted"/>
<dbReference type="EMBL" id="VIWT01000006">
    <property type="protein sequence ID" value="TWF73041.1"/>
    <property type="molecule type" value="Genomic_DNA"/>
</dbReference>
<dbReference type="CDD" id="cd10918">
    <property type="entry name" value="CE4_NodB_like_5s_6s"/>
    <property type="match status" value="1"/>
</dbReference>
<keyword evidence="6" id="KW-1185">Reference proteome</keyword>
<dbReference type="PROSITE" id="PS51677">
    <property type="entry name" value="NODB"/>
    <property type="match status" value="1"/>
</dbReference>
<organism evidence="5 6">
    <name type="scientific">Kitasatospora viridis</name>
    <dbReference type="NCBI Taxonomy" id="281105"/>
    <lineage>
        <taxon>Bacteria</taxon>
        <taxon>Bacillati</taxon>
        <taxon>Actinomycetota</taxon>
        <taxon>Actinomycetes</taxon>
        <taxon>Kitasatosporales</taxon>
        <taxon>Streptomycetaceae</taxon>
        <taxon>Kitasatospora</taxon>
    </lineage>
</organism>
<feature type="compositionally biased region" description="Low complexity" evidence="3">
    <location>
        <begin position="48"/>
        <end position="60"/>
    </location>
</feature>
<keyword evidence="2" id="KW-0732">Signal</keyword>
<reference evidence="5 6" key="1">
    <citation type="submission" date="2019-06" db="EMBL/GenBank/DDBJ databases">
        <title>Sequencing the genomes of 1000 actinobacteria strains.</title>
        <authorList>
            <person name="Klenk H.-P."/>
        </authorList>
    </citation>
    <scope>NUCLEOTIDE SEQUENCE [LARGE SCALE GENOMIC DNA]</scope>
    <source>
        <strain evidence="5 6">DSM 44826</strain>
    </source>
</reference>
<dbReference type="InterPro" id="IPR002509">
    <property type="entry name" value="NODB_dom"/>
</dbReference>
<evidence type="ECO:0000259" key="4">
    <source>
        <dbReference type="PROSITE" id="PS51677"/>
    </source>
</evidence>
<dbReference type="GO" id="GO:0016810">
    <property type="term" value="F:hydrolase activity, acting on carbon-nitrogen (but not peptide) bonds"/>
    <property type="evidence" value="ECO:0007669"/>
    <property type="project" value="InterPro"/>
</dbReference>
<feature type="region of interest" description="Disordered" evidence="3">
    <location>
        <begin position="47"/>
        <end position="69"/>
    </location>
</feature>
<name>A0A561SDU3_9ACTN</name>
<dbReference type="Gene3D" id="3.20.20.370">
    <property type="entry name" value="Glycoside hydrolase/deacetylase"/>
    <property type="match status" value="1"/>
</dbReference>
<dbReference type="OrthoDB" id="9782872at2"/>
<dbReference type="InterPro" id="IPR011330">
    <property type="entry name" value="Glyco_hydro/deAcase_b/a-brl"/>
</dbReference>
<evidence type="ECO:0000313" key="6">
    <source>
        <dbReference type="Proteomes" id="UP000317940"/>
    </source>
</evidence>
<dbReference type="Proteomes" id="UP000317940">
    <property type="component" value="Unassembled WGS sequence"/>
</dbReference>
<dbReference type="GO" id="GO:0005975">
    <property type="term" value="P:carbohydrate metabolic process"/>
    <property type="evidence" value="ECO:0007669"/>
    <property type="project" value="InterPro"/>
</dbReference>
<gene>
    <name evidence="5" type="ORF">FHX73_16192</name>
</gene>
<comment type="subcellular location">
    <subcellularLocation>
        <location evidence="1">Secreted</location>
    </subcellularLocation>
</comment>
<dbReference type="Pfam" id="PF01522">
    <property type="entry name" value="Polysacc_deac_1"/>
    <property type="match status" value="1"/>
</dbReference>
<dbReference type="PANTHER" id="PTHR34216:SF3">
    <property type="entry name" value="POLY-BETA-1,6-N-ACETYL-D-GLUCOSAMINE N-DEACETYLASE"/>
    <property type="match status" value="1"/>
</dbReference>